<dbReference type="PROSITE" id="PS50173">
    <property type="entry name" value="UMUC"/>
    <property type="match status" value="1"/>
</dbReference>
<feature type="domain" description="UmuC" evidence="5">
    <location>
        <begin position="43"/>
        <end position="147"/>
    </location>
</feature>
<accession>A0ABQ2VJD3</accession>
<feature type="compositionally biased region" description="Low complexity" evidence="4">
    <location>
        <begin position="348"/>
        <end position="358"/>
    </location>
</feature>
<feature type="compositionally biased region" description="Pro residues" evidence="4">
    <location>
        <begin position="1"/>
        <end position="18"/>
    </location>
</feature>
<dbReference type="InterPro" id="IPR001126">
    <property type="entry name" value="UmuC"/>
</dbReference>
<dbReference type="InterPro" id="IPR036775">
    <property type="entry name" value="DNA_pol_Y-fam_lit_finger_sf"/>
</dbReference>
<dbReference type="Gene3D" id="3.30.1490.100">
    <property type="entry name" value="DNA polymerase, Y-family, little finger domain"/>
    <property type="match status" value="1"/>
</dbReference>
<sequence>MSTAPGPPAAVPPDPSGAPRPAGMLHVRFRTADGEPVGAEQYEQLLRLLGRFTPAIEALPPDAALADVRGALRYFDRDAVGIAELIRLRALAWHGVRCTIGIGGNPLLARMAAREALPGEIRAVPEDPRAVAAFLDRRPAAALHGVGPATARALCAYGLDSVGRIAAAPPATLQRILGAKAGRAVSERARGIDPTPVAPNASARSMGAEHRFAHDELDPVRRRRALLSLADGLGARMRASGQVARALTLTVRYADRSTTTRTRRLEEPTAHGPALTEAAYALHAALGLQRARVRSLALRAEDLCRAELAARQLTFDPADDKAHRIEAAVDRARARFGTGSVGPAATLGPVRRVGVGQTPGPPPGTGAVPPPGPPGPARTAGRRTPWPAGNPLGPTGS</sequence>
<dbReference type="RefSeq" id="WP_189305015.1">
    <property type="nucleotide sequence ID" value="NZ_BMRP01000026.1"/>
</dbReference>
<proteinExistence type="inferred from homology"/>
<dbReference type="InterPro" id="IPR050356">
    <property type="entry name" value="SulA_CellDiv_inhibitor"/>
</dbReference>
<keyword evidence="2" id="KW-0227">DNA damage</keyword>
<dbReference type="Pfam" id="PF00817">
    <property type="entry name" value="IMS"/>
    <property type="match status" value="1"/>
</dbReference>
<gene>
    <name evidence="6" type="ORF">GCM10010211_58820</name>
</gene>
<evidence type="ECO:0000256" key="3">
    <source>
        <dbReference type="ARBA" id="ARBA00025589"/>
    </source>
</evidence>
<dbReference type="Gene3D" id="3.30.70.270">
    <property type="match status" value="1"/>
</dbReference>
<dbReference type="Proteomes" id="UP000654471">
    <property type="component" value="Unassembled WGS sequence"/>
</dbReference>
<evidence type="ECO:0000259" key="5">
    <source>
        <dbReference type="PROSITE" id="PS50173"/>
    </source>
</evidence>
<comment type="similarity">
    <text evidence="1">Belongs to the DNA polymerase type-Y family.</text>
</comment>
<dbReference type="Gene3D" id="1.10.150.20">
    <property type="entry name" value="5' to 3' exonuclease, C-terminal subdomain"/>
    <property type="match status" value="1"/>
</dbReference>
<dbReference type="InterPro" id="IPR043128">
    <property type="entry name" value="Rev_trsase/Diguanyl_cyclase"/>
</dbReference>
<organism evidence="6 7">
    <name type="scientific">Streptomyces albospinus</name>
    <dbReference type="NCBI Taxonomy" id="285515"/>
    <lineage>
        <taxon>Bacteria</taxon>
        <taxon>Bacillati</taxon>
        <taxon>Actinomycetota</taxon>
        <taxon>Actinomycetes</taxon>
        <taxon>Kitasatosporales</taxon>
        <taxon>Streptomycetaceae</taxon>
        <taxon>Streptomyces</taxon>
    </lineage>
</organism>
<comment type="caution">
    <text evidence="6">The sequence shown here is derived from an EMBL/GenBank/DDBJ whole genome shotgun (WGS) entry which is preliminary data.</text>
</comment>
<name>A0ABQ2VJD3_9ACTN</name>
<evidence type="ECO:0000256" key="2">
    <source>
        <dbReference type="ARBA" id="ARBA00022763"/>
    </source>
</evidence>
<evidence type="ECO:0000313" key="6">
    <source>
        <dbReference type="EMBL" id="GGU85014.1"/>
    </source>
</evidence>
<feature type="compositionally biased region" description="Pro residues" evidence="4">
    <location>
        <begin position="359"/>
        <end position="376"/>
    </location>
</feature>
<dbReference type="SUPFAM" id="SSF100879">
    <property type="entry name" value="Lesion bypass DNA polymerase (Y-family), little finger domain"/>
    <property type="match status" value="1"/>
</dbReference>
<dbReference type="PANTHER" id="PTHR35369:SF2">
    <property type="entry name" value="BLR3025 PROTEIN"/>
    <property type="match status" value="1"/>
</dbReference>
<dbReference type="Pfam" id="PF11799">
    <property type="entry name" value="IMS_C"/>
    <property type="match status" value="1"/>
</dbReference>
<protein>
    <recommendedName>
        <fullName evidence="5">UmuC domain-containing protein</fullName>
    </recommendedName>
</protein>
<evidence type="ECO:0000256" key="4">
    <source>
        <dbReference type="SAM" id="MobiDB-lite"/>
    </source>
</evidence>
<feature type="region of interest" description="Disordered" evidence="4">
    <location>
        <begin position="1"/>
        <end position="22"/>
    </location>
</feature>
<dbReference type="SUPFAM" id="SSF56672">
    <property type="entry name" value="DNA/RNA polymerases"/>
    <property type="match status" value="1"/>
</dbReference>
<dbReference type="InterPro" id="IPR017961">
    <property type="entry name" value="DNA_pol_Y-fam_little_finger"/>
</dbReference>
<evidence type="ECO:0000256" key="1">
    <source>
        <dbReference type="ARBA" id="ARBA00010945"/>
    </source>
</evidence>
<feature type="region of interest" description="Disordered" evidence="4">
    <location>
        <begin position="338"/>
        <end position="397"/>
    </location>
</feature>
<reference evidence="7" key="1">
    <citation type="journal article" date="2019" name="Int. J. Syst. Evol. Microbiol.">
        <title>The Global Catalogue of Microorganisms (GCM) 10K type strain sequencing project: providing services to taxonomists for standard genome sequencing and annotation.</title>
        <authorList>
            <consortium name="The Broad Institute Genomics Platform"/>
            <consortium name="The Broad Institute Genome Sequencing Center for Infectious Disease"/>
            <person name="Wu L."/>
            <person name="Ma J."/>
        </authorList>
    </citation>
    <scope>NUCLEOTIDE SEQUENCE [LARGE SCALE GENOMIC DNA]</scope>
    <source>
        <strain evidence="7">JCM 3399</strain>
    </source>
</reference>
<comment type="function">
    <text evidence="3">Poorly processive, error-prone DNA polymerase involved in untargeted mutagenesis. Copies undamaged DNA at stalled replication forks, which arise in vivo from mismatched or misaligned primer ends. These misaligned primers can be extended by PolIV. Exhibits no 3'-5' exonuclease (proofreading) activity. May be involved in translesional synthesis, in conjunction with the beta clamp from PolIII.</text>
</comment>
<evidence type="ECO:0000313" key="7">
    <source>
        <dbReference type="Proteomes" id="UP000654471"/>
    </source>
</evidence>
<feature type="region of interest" description="Disordered" evidence="4">
    <location>
        <begin position="187"/>
        <end position="206"/>
    </location>
</feature>
<dbReference type="InterPro" id="IPR043502">
    <property type="entry name" value="DNA/RNA_pol_sf"/>
</dbReference>
<keyword evidence="7" id="KW-1185">Reference proteome</keyword>
<dbReference type="PANTHER" id="PTHR35369">
    <property type="entry name" value="BLR3025 PROTEIN-RELATED"/>
    <property type="match status" value="1"/>
</dbReference>
<dbReference type="EMBL" id="BMRP01000026">
    <property type="protein sequence ID" value="GGU85014.1"/>
    <property type="molecule type" value="Genomic_DNA"/>
</dbReference>